<dbReference type="PANTHER" id="PTHR46310:SF7">
    <property type="entry name" value="AMIDASE 1"/>
    <property type="match status" value="1"/>
</dbReference>
<dbReference type="Pfam" id="PF01425">
    <property type="entry name" value="Amidase"/>
    <property type="match status" value="1"/>
</dbReference>
<dbReference type="EMBL" id="CP001819">
    <property type="protein sequence ID" value="ACZ21649.1"/>
    <property type="molecule type" value="Genomic_DNA"/>
</dbReference>
<dbReference type="Pfam" id="PF11533">
    <property type="entry name" value="AtzH-like"/>
    <property type="match status" value="1"/>
</dbReference>
<organism evidence="2 3">
    <name type="scientific">Sanguibacter keddieii (strain ATCC 51767 / DSM 10542 / NCFB 3025 / ST-74)</name>
    <dbReference type="NCBI Taxonomy" id="446469"/>
    <lineage>
        <taxon>Bacteria</taxon>
        <taxon>Bacillati</taxon>
        <taxon>Actinomycetota</taxon>
        <taxon>Actinomycetes</taxon>
        <taxon>Micrococcales</taxon>
        <taxon>Sanguibacteraceae</taxon>
        <taxon>Sanguibacter</taxon>
    </lineage>
</organism>
<dbReference type="OrthoDB" id="182039at2"/>
<dbReference type="STRING" id="446469.Sked_17220"/>
<evidence type="ECO:0000313" key="3">
    <source>
        <dbReference type="Proteomes" id="UP000000322"/>
    </source>
</evidence>
<protein>
    <submittedName>
        <fullName evidence="2">Amidase, Asp-tRNAAsn/Glu-tRNAGln amidotransferase A subunit</fullName>
    </submittedName>
</protein>
<name>D1BGS2_SANKS</name>
<dbReference type="PANTHER" id="PTHR46310">
    <property type="entry name" value="AMIDASE 1"/>
    <property type="match status" value="1"/>
</dbReference>
<dbReference type="Proteomes" id="UP000000322">
    <property type="component" value="Chromosome"/>
</dbReference>
<dbReference type="InterPro" id="IPR036928">
    <property type="entry name" value="AS_sf"/>
</dbReference>
<feature type="domain" description="Amidase" evidence="1">
    <location>
        <begin position="138"/>
        <end position="318"/>
    </location>
</feature>
<evidence type="ECO:0000313" key="2">
    <source>
        <dbReference type="EMBL" id="ACZ21649.1"/>
    </source>
</evidence>
<dbReference type="KEGG" id="ske:Sked_17220"/>
<dbReference type="eggNOG" id="COG0154">
    <property type="taxonomic scope" value="Bacteria"/>
</dbReference>
<dbReference type="InterPro" id="IPR024507">
    <property type="entry name" value="AtzH-like"/>
</dbReference>
<keyword evidence="3" id="KW-1185">Reference proteome</keyword>
<dbReference type="InterPro" id="IPR023631">
    <property type="entry name" value="Amidase_dom"/>
</dbReference>
<dbReference type="RefSeq" id="WP_012866718.1">
    <property type="nucleotide sequence ID" value="NC_013521.1"/>
</dbReference>
<dbReference type="HOGENOM" id="CLU_009600_0_3_11"/>
<sequence length="535" mass="54652">MTAPHDDLLRAFARYEDALMGGDVEVLDELFEDSSETVRSDGGATLVGHGHISAFRAGRPAAPRRWLERVHVQDVSSDVHRNPVVTVMVAESVRPDGSTGVQTQVWRRAEGRWTVMTAHVSSAPPAPAPSLPADADLGAVWRVAPADLEHGTSAAGRADVPSVARGLPLAGVGIAVKDLFAVAGQRTGAGNPAWLAQAEVETVDAAALTSFLTAGAHVEGVAHTDELAFSLAGTNVHHGTPPNAAAPGRITGGSTSGPAAAVAAGLADLALGTDTAGSVRVPASYCGLYGLRTTHDAVSRAGLVGLAPSFDTVGVLTRGGPLLASAVETLLPEQDVTTVDRLVVVPALLELAEPDVRLAVEAALLALSVRTGIPVETAGEVGPGALESWFAAFRTLQQAEAWETHGAFVQAHPGAFEPAVEERFLAGSAVTETDVARAQATITQARTTLARLLPHGTVLALPSTSSVAPRTDAGPAEIDLTRAATLRLTCLASLGGLPALSVPTPRVGSLPVGLCLVAAPGQDRTLVDLATGGTL</sequence>
<dbReference type="Gene3D" id="3.10.450.50">
    <property type="match status" value="1"/>
</dbReference>
<evidence type="ECO:0000259" key="1">
    <source>
        <dbReference type="Pfam" id="PF01425"/>
    </source>
</evidence>
<dbReference type="GO" id="GO:0016740">
    <property type="term" value="F:transferase activity"/>
    <property type="evidence" value="ECO:0007669"/>
    <property type="project" value="UniProtKB-KW"/>
</dbReference>
<proteinExistence type="predicted"/>
<dbReference type="Gene3D" id="3.90.1300.10">
    <property type="entry name" value="Amidase signature (AS) domain"/>
    <property type="match status" value="1"/>
</dbReference>
<dbReference type="AlphaFoldDB" id="D1BGS2"/>
<accession>D1BGS2</accession>
<gene>
    <name evidence="2" type="ordered locus">Sked_17220</name>
</gene>
<dbReference type="SUPFAM" id="SSF54427">
    <property type="entry name" value="NTF2-like"/>
    <property type="match status" value="1"/>
</dbReference>
<reference evidence="2 3" key="1">
    <citation type="journal article" date="2009" name="Stand. Genomic Sci.">
        <title>Complete genome sequence of Sanguibacter keddieii type strain (ST-74).</title>
        <authorList>
            <person name="Ivanova N."/>
            <person name="Sikorski J."/>
            <person name="Sims D."/>
            <person name="Brettin T."/>
            <person name="Detter J.C."/>
            <person name="Han C."/>
            <person name="Lapidus A."/>
            <person name="Copeland A."/>
            <person name="Glavina Del Rio T."/>
            <person name="Nolan M."/>
            <person name="Chen F."/>
            <person name="Lucas S."/>
            <person name="Tice H."/>
            <person name="Cheng J.F."/>
            <person name="Bruce D."/>
            <person name="Goodwin L."/>
            <person name="Pitluck S."/>
            <person name="Pati A."/>
            <person name="Mavromatis K."/>
            <person name="Chen A."/>
            <person name="Palaniappan K."/>
            <person name="D'haeseleer P."/>
            <person name="Chain P."/>
            <person name="Bristow J."/>
            <person name="Eisen J.A."/>
            <person name="Markowitz V."/>
            <person name="Hugenholtz P."/>
            <person name="Goker M."/>
            <person name="Pukall R."/>
            <person name="Klenk H.P."/>
            <person name="Kyrpides N.C."/>
        </authorList>
    </citation>
    <scope>NUCLEOTIDE SEQUENCE [LARGE SCALE GENOMIC DNA]</scope>
    <source>
        <strain evidence="3">ATCC 51767 / DSM 10542 / NCFB 3025 / ST-74</strain>
    </source>
</reference>
<dbReference type="SUPFAM" id="SSF75304">
    <property type="entry name" value="Amidase signature (AS) enzymes"/>
    <property type="match status" value="1"/>
</dbReference>
<dbReference type="InterPro" id="IPR032710">
    <property type="entry name" value="NTF2-like_dom_sf"/>
</dbReference>